<dbReference type="GO" id="GO:0006355">
    <property type="term" value="P:regulation of DNA-templated transcription"/>
    <property type="evidence" value="ECO:0007669"/>
    <property type="project" value="InterPro"/>
</dbReference>
<evidence type="ECO:0000256" key="2">
    <source>
        <dbReference type="ARBA" id="ARBA00022649"/>
    </source>
</evidence>
<dbReference type="GO" id="GO:0044010">
    <property type="term" value="P:single-species biofilm formation"/>
    <property type="evidence" value="ECO:0007669"/>
    <property type="project" value="InterPro"/>
</dbReference>
<dbReference type="Gene3D" id="1.10.1220.10">
    <property type="entry name" value="Met repressor-like"/>
    <property type="match status" value="1"/>
</dbReference>
<dbReference type="GO" id="GO:0000987">
    <property type="term" value="F:cis-regulatory region sequence-specific DNA binding"/>
    <property type="evidence" value="ECO:0007669"/>
    <property type="project" value="InterPro"/>
</dbReference>
<accession>A0A0M3G7G0</accession>
<sequence>MAAVSFRVPDETKNIAFEVIKSYGLSPTQALNMFLAQIAKTKAIPVSLDYQTEQIPNSKTIMAMAELDNHHGHEYKTLEEFHQAMLAEMKS</sequence>
<dbReference type="PANTHER" id="PTHR38781:SF1">
    <property type="entry name" value="ANTITOXIN DINJ-RELATED"/>
    <property type="match status" value="1"/>
</dbReference>
<proteinExistence type="inferred from homology"/>
<dbReference type="GO" id="GO:0006351">
    <property type="term" value="P:DNA-templated transcription"/>
    <property type="evidence" value="ECO:0007669"/>
    <property type="project" value="TreeGrafter"/>
</dbReference>
<dbReference type="PATRIC" id="fig|726.54.peg.824"/>
<gene>
    <name evidence="3" type="ORF">AAX18_04105</name>
</gene>
<name>A0A0M3G7G0_HAEHA</name>
<dbReference type="PANTHER" id="PTHR38781">
    <property type="entry name" value="ANTITOXIN DINJ-RELATED"/>
    <property type="match status" value="1"/>
</dbReference>
<dbReference type="InterPro" id="IPR007337">
    <property type="entry name" value="RelB/DinJ"/>
</dbReference>
<evidence type="ECO:0000256" key="1">
    <source>
        <dbReference type="ARBA" id="ARBA00010562"/>
    </source>
</evidence>
<keyword evidence="2" id="KW-1277">Toxin-antitoxin system</keyword>
<dbReference type="AlphaFoldDB" id="A0A0M3G7G0"/>
<dbReference type="RefSeq" id="WP_005634755.1">
    <property type="nucleotide sequence ID" value="NZ_LCTK01000017.1"/>
</dbReference>
<dbReference type="EMBL" id="LCTK01000017">
    <property type="protein sequence ID" value="KKZ58890.1"/>
    <property type="molecule type" value="Genomic_DNA"/>
</dbReference>
<protein>
    <submittedName>
        <fullName evidence="3">Translation repressor RelB</fullName>
    </submittedName>
</protein>
<reference evidence="3 4" key="1">
    <citation type="submission" date="2015-05" db="EMBL/GenBank/DDBJ databases">
        <title>Comparative analyses of the lipooligosaccharides from nottypeable Haemophilus influenzae and Haemophilus haemolyticus.</title>
        <authorList>
            <person name="Post D.M.B."/>
            <person name="Ketterer M.R."/>
            <person name="Coffin J.E."/>
            <person name="Reinders L.M."/>
            <person name="Munson R.S.Jr."/>
            <person name="Bair T.B."/>
            <person name="Murphy T.F."/>
            <person name="Foster E."/>
            <person name="Gibson B.W."/>
            <person name="Apicella M.A."/>
        </authorList>
    </citation>
    <scope>NUCLEOTIDE SEQUENCE [LARGE SCALE GENOMIC DNA]</scope>
    <source>
        <strain evidence="3 4">11P18</strain>
    </source>
</reference>
<dbReference type="InterPro" id="IPR013321">
    <property type="entry name" value="Arc_rbn_hlx_hlx"/>
</dbReference>
<comment type="similarity">
    <text evidence="1">Belongs to the RelB/DinJ antitoxin family.</text>
</comment>
<dbReference type="GO" id="GO:0015643">
    <property type="term" value="F:toxic substance binding"/>
    <property type="evidence" value="ECO:0007669"/>
    <property type="project" value="InterPro"/>
</dbReference>
<comment type="caution">
    <text evidence="3">The sequence shown here is derived from an EMBL/GenBank/DDBJ whole genome shotgun (WGS) entry which is preliminary data.</text>
</comment>
<evidence type="ECO:0000313" key="4">
    <source>
        <dbReference type="Proteomes" id="UP000034750"/>
    </source>
</evidence>
<organism evidence="3 4">
    <name type="scientific">Haemophilus haemolyticus</name>
    <dbReference type="NCBI Taxonomy" id="726"/>
    <lineage>
        <taxon>Bacteria</taxon>
        <taxon>Pseudomonadati</taxon>
        <taxon>Pseudomonadota</taxon>
        <taxon>Gammaproteobacteria</taxon>
        <taxon>Pasteurellales</taxon>
        <taxon>Pasteurellaceae</taxon>
        <taxon>Haemophilus</taxon>
    </lineage>
</organism>
<dbReference type="Pfam" id="PF04221">
    <property type="entry name" value="RelB"/>
    <property type="match status" value="1"/>
</dbReference>
<dbReference type="InterPro" id="IPR026262">
    <property type="entry name" value="DinJ"/>
</dbReference>
<dbReference type="Proteomes" id="UP000034750">
    <property type="component" value="Unassembled WGS sequence"/>
</dbReference>
<evidence type="ECO:0000313" key="3">
    <source>
        <dbReference type="EMBL" id="KKZ58890.1"/>
    </source>
</evidence>
<dbReference type="NCBIfam" id="TIGR02384">
    <property type="entry name" value="RelB_DinJ"/>
    <property type="match status" value="1"/>
</dbReference>
<dbReference type="PIRSF" id="PIRSF003108">
    <property type="entry name" value="DinJ"/>
    <property type="match status" value="1"/>
</dbReference>